<dbReference type="AlphaFoldDB" id="A0A1S4B5C8"/>
<proteinExistence type="predicted"/>
<accession>A0A1S4B5C8</accession>
<dbReference type="PANTHER" id="PTHR47426">
    <property type="entry name" value="ACYL-COA N-ACYLTRANSFERASES (NAT) SUPERFAMILY PROTEIN"/>
    <property type="match status" value="1"/>
</dbReference>
<sequence length="132" mass="15492">MSTMAFHSCGNFLTNSCSKMGSLSRHLNISASWTMSLDQNSSGIGKKEVSTEFHRYPFLQSQSETSYTSNLHFDRMQLPDEVLHQENRLEFGQFMAREAMFDEEYWTAAWLRAESHWEDRQNDRYVPCFMIV</sequence>
<name>A0A1S4B5C8_TOBAC</name>
<gene>
    <name evidence="1" type="primary">LOC107804590</name>
</gene>
<dbReference type="STRING" id="4097.A0A1S4B5C8"/>
<dbReference type="RefSeq" id="XP_016483993.1">
    <property type="nucleotide sequence ID" value="XM_016628507.1"/>
</dbReference>
<protein>
    <submittedName>
        <fullName evidence="1">Uncharacterized protein</fullName>
    </submittedName>
</protein>
<dbReference type="PaxDb" id="4097-A0A1S4B5C8"/>
<evidence type="ECO:0000313" key="1">
    <source>
        <dbReference type="RefSeq" id="XP_016483993.1"/>
    </source>
</evidence>
<dbReference type="KEGG" id="nta:107804590"/>
<dbReference type="PANTHER" id="PTHR47426:SF3">
    <property type="entry name" value="GCN5-RELATED N-ACETYLTRANSFERASE 6, CHLOROPLASTIC"/>
    <property type="match status" value="1"/>
</dbReference>
<organism evidence="1">
    <name type="scientific">Nicotiana tabacum</name>
    <name type="common">Common tobacco</name>
    <dbReference type="NCBI Taxonomy" id="4097"/>
    <lineage>
        <taxon>Eukaryota</taxon>
        <taxon>Viridiplantae</taxon>
        <taxon>Streptophyta</taxon>
        <taxon>Embryophyta</taxon>
        <taxon>Tracheophyta</taxon>
        <taxon>Spermatophyta</taxon>
        <taxon>Magnoliopsida</taxon>
        <taxon>eudicotyledons</taxon>
        <taxon>Gunneridae</taxon>
        <taxon>Pentapetalae</taxon>
        <taxon>asterids</taxon>
        <taxon>lamiids</taxon>
        <taxon>Solanales</taxon>
        <taxon>Solanaceae</taxon>
        <taxon>Nicotianoideae</taxon>
        <taxon>Nicotianeae</taxon>
        <taxon>Nicotiana</taxon>
    </lineage>
</organism>
<dbReference type="OrthoDB" id="1740554at2759"/>
<reference evidence="1" key="1">
    <citation type="submission" date="2025-08" db="UniProtKB">
        <authorList>
            <consortium name="RefSeq"/>
        </authorList>
    </citation>
    <scope>IDENTIFICATION</scope>
</reference>